<evidence type="ECO:0000256" key="1">
    <source>
        <dbReference type="SAM" id="MobiDB-lite"/>
    </source>
</evidence>
<dbReference type="EMBL" id="JAPWIJ010000017">
    <property type="protein sequence ID" value="MCZ4522027.1"/>
    <property type="molecule type" value="Genomic_DNA"/>
</dbReference>
<gene>
    <name evidence="3" type="ORF">O4220_26190</name>
</gene>
<evidence type="ECO:0000313" key="4">
    <source>
        <dbReference type="Proteomes" id="UP001081071"/>
    </source>
</evidence>
<dbReference type="RefSeq" id="WP_269608475.1">
    <property type="nucleotide sequence ID" value="NZ_JAPWIJ010000017.1"/>
</dbReference>
<keyword evidence="2" id="KW-0472">Membrane</keyword>
<keyword evidence="4" id="KW-1185">Reference proteome</keyword>
<keyword evidence="2" id="KW-1133">Transmembrane helix</keyword>
<feature type="transmembrane region" description="Helical" evidence="2">
    <location>
        <begin position="135"/>
        <end position="155"/>
    </location>
</feature>
<comment type="caution">
    <text evidence="3">The sequence shown here is derived from an EMBL/GenBank/DDBJ whole genome shotgun (WGS) entry which is preliminary data.</text>
</comment>
<keyword evidence="2" id="KW-0812">Transmembrane</keyword>
<evidence type="ECO:0008006" key="5">
    <source>
        <dbReference type="Google" id="ProtNLM"/>
    </source>
</evidence>
<accession>A0ABT4MM04</accession>
<feature type="transmembrane region" description="Helical" evidence="2">
    <location>
        <begin position="35"/>
        <end position="54"/>
    </location>
</feature>
<feature type="transmembrane region" description="Helical" evidence="2">
    <location>
        <begin position="74"/>
        <end position="97"/>
    </location>
</feature>
<feature type="region of interest" description="Disordered" evidence="1">
    <location>
        <begin position="1"/>
        <end position="26"/>
    </location>
</feature>
<feature type="transmembrane region" description="Helical" evidence="2">
    <location>
        <begin position="104"/>
        <end position="123"/>
    </location>
</feature>
<sequence length="237" mass="23691">MSPSSLESGPIRRSHRTGSTAGLGGISAHPRRRAIVTRAAVSGLSASTLLVLLISTPQMASPASAEATPVAALAIAAIGAIDVTTVLIAVAVLAAVALLRKLPYGIGVVIACTIGSVVTGELAREFAESSVSSTGLPYGQLVATAALLGAASMVASSAWRPVVLGLGTAATLAVAAAALITGAASIVGIATALLVVFVWWPACSIVMLYSPDAAAREARNPLDTAAMAVQRKVGRFR</sequence>
<organism evidence="3 4">
    <name type="scientific">Rhodococcus ruber</name>
    <dbReference type="NCBI Taxonomy" id="1830"/>
    <lineage>
        <taxon>Bacteria</taxon>
        <taxon>Bacillati</taxon>
        <taxon>Actinomycetota</taxon>
        <taxon>Actinomycetes</taxon>
        <taxon>Mycobacteriales</taxon>
        <taxon>Nocardiaceae</taxon>
        <taxon>Rhodococcus</taxon>
    </lineage>
</organism>
<name>A0ABT4MM04_9NOCA</name>
<evidence type="ECO:0000313" key="3">
    <source>
        <dbReference type="EMBL" id="MCZ4522027.1"/>
    </source>
</evidence>
<protein>
    <recommendedName>
        <fullName evidence="5">Integral membrane protein</fullName>
    </recommendedName>
</protein>
<dbReference type="Proteomes" id="UP001081071">
    <property type="component" value="Unassembled WGS sequence"/>
</dbReference>
<feature type="transmembrane region" description="Helical" evidence="2">
    <location>
        <begin position="186"/>
        <end position="209"/>
    </location>
</feature>
<proteinExistence type="predicted"/>
<reference evidence="3" key="1">
    <citation type="submission" date="2022-12" db="EMBL/GenBank/DDBJ databases">
        <authorList>
            <person name="Krivoruchko A.V."/>
            <person name="Elkin A."/>
        </authorList>
    </citation>
    <scope>NUCLEOTIDE SEQUENCE</scope>
    <source>
        <strain evidence="3">IEGM 1391</strain>
    </source>
</reference>
<evidence type="ECO:0000256" key="2">
    <source>
        <dbReference type="SAM" id="Phobius"/>
    </source>
</evidence>
<feature type="transmembrane region" description="Helical" evidence="2">
    <location>
        <begin position="162"/>
        <end position="180"/>
    </location>
</feature>